<reference evidence="1 2" key="1">
    <citation type="submission" date="2016-10" db="EMBL/GenBank/DDBJ databases">
        <authorList>
            <person name="de Groot N.N."/>
        </authorList>
    </citation>
    <scope>NUCLEOTIDE SEQUENCE [LARGE SCALE GENOMIC DNA]</scope>
    <source>
        <strain evidence="1 2">47C3B</strain>
    </source>
</reference>
<name>A0A1G7C9M2_9SPHI</name>
<sequence length="207" mass="23468">MHPYLIRLGVPLAVQDFFSPYWQTDTGGNLLFNYRDSFEHYGMAYHKVPASAHFWTAGDPFLSRELIVTGSAIEAIAYLTLHPNHIRNNCVCVATGARLNMQQLYWIRQNAKGKSCTLVFENSPLGHIADLKMAAGIKGVPVAVFTEPENSLRIRFRMKDYRFNAEQFTLSRFERACGFRFGLRTAKSKTAITFLDQLKAGPFIPNL</sequence>
<dbReference type="OrthoDB" id="796066at2"/>
<keyword evidence="2" id="KW-1185">Reference proteome</keyword>
<evidence type="ECO:0000313" key="1">
    <source>
        <dbReference type="EMBL" id="SDE36007.1"/>
    </source>
</evidence>
<dbReference type="EMBL" id="FNAI01000005">
    <property type="protein sequence ID" value="SDE36007.1"/>
    <property type="molecule type" value="Genomic_DNA"/>
</dbReference>
<accession>A0A1G7C9M2</accession>
<dbReference type="STRING" id="1391627.SAMN05216464_105344"/>
<gene>
    <name evidence="1" type="ORF">SAMN05216464_105344</name>
</gene>
<dbReference type="Proteomes" id="UP000199072">
    <property type="component" value="Unassembled WGS sequence"/>
</dbReference>
<evidence type="ECO:0000313" key="2">
    <source>
        <dbReference type="Proteomes" id="UP000199072"/>
    </source>
</evidence>
<proteinExistence type="predicted"/>
<dbReference type="RefSeq" id="WP_091149906.1">
    <property type="nucleotide sequence ID" value="NZ_FNAI01000005.1"/>
</dbReference>
<organism evidence="1 2">
    <name type="scientific">Mucilaginibacter pineti</name>
    <dbReference type="NCBI Taxonomy" id="1391627"/>
    <lineage>
        <taxon>Bacteria</taxon>
        <taxon>Pseudomonadati</taxon>
        <taxon>Bacteroidota</taxon>
        <taxon>Sphingobacteriia</taxon>
        <taxon>Sphingobacteriales</taxon>
        <taxon>Sphingobacteriaceae</taxon>
        <taxon>Mucilaginibacter</taxon>
    </lineage>
</organism>
<protein>
    <submittedName>
        <fullName evidence="1">Uncharacterized protein</fullName>
    </submittedName>
</protein>
<dbReference type="AlphaFoldDB" id="A0A1G7C9M2"/>